<evidence type="ECO:0000256" key="12">
    <source>
        <dbReference type="PROSITE-ProRule" id="PRU00339"/>
    </source>
</evidence>
<dbReference type="Gene3D" id="3.40.50.2300">
    <property type="match status" value="1"/>
</dbReference>
<feature type="repeat" description="TPR" evidence="12">
    <location>
        <begin position="234"/>
        <end position="267"/>
    </location>
</feature>
<dbReference type="InterPro" id="IPR004358">
    <property type="entry name" value="Sig_transdc_His_kin-like_C"/>
</dbReference>
<feature type="region of interest" description="Disordered" evidence="13">
    <location>
        <begin position="36"/>
        <end position="73"/>
    </location>
</feature>
<evidence type="ECO:0000313" key="16">
    <source>
        <dbReference type="EMBL" id="MCQ8184798.1"/>
    </source>
</evidence>
<dbReference type="Pfam" id="PF02518">
    <property type="entry name" value="HATPase_c"/>
    <property type="match status" value="1"/>
</dbReference>
<dbReference type="Pfam" id="PF13424">
    <property type="entry name" value="TPR_12"/>
    <property type="match status" value="1"/>
</dbReference>
<dbReference type="SMART" id="SM00028">
    <property type="entry name" value="TPR"/>
    <property type="match status" value="4"/>
</dbReference>
<keyword evidence="7 16" id="KW-0067">ATP-binding</keyword>
<reference evidence="16" key="1">
    <citation type="submission" date="2022-07" db="EMBL/GenBank/DDBJ databases">
        <title>Parvularcula maris sp. nov., an algicidal bacterium isolated from seawater.</title>
        <authorList>
            <person name="Li F."/>
        </authorList>
    </citation>
    <scope>NUCLEOTIDE SEQUENCE</scope>
    <source>
        <strain evidence="16">BGMRC 0090</strain>
    </source>
</reference>
<proteinExistence type="predicted"/>
<comment type="caution">
    <text evidence="16">The sequence shown here is derived from an EMBL/GenBank/DDBJ whole genome shotgun (WGS) entry which is preliminary data.</text>
</comment>
<dbReference type="SUPFAM" id="SSF48452">
    <property type="entry name" value="TPR-like"/>
    <property type="match status" value="2"/>
</dbReference>
<name>A0A9X2L885_9PROT</name>
<evidence type="ECO:0000256" key="2">
    <source>
        <dbReference type="ARBA" id="ARBA00012438"/>
    </source>
</evidence>
<dbReference type="InterPro" id="IPR036890">
    <property type="entry name" value="HATPase_C_sf"/>
</dbReference>
<protein>
    <recommendedName>
        <fullName evidence="10">Sensory/regulatory protein RpfC</fullName>
        <ecNumber evidence="2">2.7.13.3</ecNumber>
    </recommendedName>
</protein>
<keyword evidence="3 11" id="KW-0597">Phosphoprotein</keyword>
<dbReference type="Gene3D" id="1.10.287.130">
    <property type="match status" value="1"/>
</dbReference>
<evidence type="ECO:0000259" key="14">
    <source>
        <dbReference type="PROSITE" id="PS50109"/>
    </source>
</evidence>
<accession>A0A9X2L885</accession>
<dbReference type="FunFam" id="1.10.287.130:FF:000002">
    <property type="entry name" value="Two-component osmosensing histidine kinase"/>
    <property type="match status" value="1"/>
</dbReference>
<dbReference type="Pfam" id="PF00072">
    <property type="entry name" value="Response_reg"/>
    <property type="match status" value="1"/>
</dbReference>
<dbReference type="PANTHER" id="PTHR45339:SF1">
    <property type="entry name" value="HYBRID SIGNAL TRANSDUCTION HISTIDINE KINASE J"/>
    <property type="match status" value="1"/>
</dbReference>
<dbReference type="PROSITE" id="PS50110">
    <property type="entry name" value="RESPONSE_REGULATORY"/>
    <property type="match status" value="1"/>
</dbReference>
<dbReference type="GO" id="GO:0005524">
    <property type="term" value="F:ATP binding"/>
    <property type="evidence" value="ECO:0007669"/>
    <property type="project" value="UniProtKB-KW"/>
</dbReference>
<sequence>MHKPRLSSRNGGRPWRSAFGLIALGICAAIQQPAWGAGDSAKPEAVEAAEPENPSSLTGSGDQGGGSAPEPQDYKGFVERAKSAMMTAPEEAFQAAEKSYALAAAGASDQTEAMATSLWLKAEAGLRTGRGDEAAEAARLGLSLIEDRPDLALLAADLTLARGRIAGQDGDIELAVRSYHEAYDLYVTLGNARKESLTLQSLGSVHRDAESYEKALDFFNRAKMVYDGDDIVRLSITNNVGNILRDTGKYDEAMERFDEAVEIATEMGSDVLVARVLTNVAQLELERGRLDAMEEVIERAGALLQTEEGARWLRFVHGAEAELALAKGDTVRALSALKLGFEGIDPTTTTMAFREMHQTAANAYDRAGLYRLAFVHLTQFKRLSDEAKSLSTSANLALLGAEFQFAEQKLNITRLENQSRVTMAELDAAEAKQRSLRAIIVSGGLVLMVAGAMGFLTIRNQEKIKRINGDLSETVSKLSEEIGAREQVEKDLIVARDKAEDADRMKSVFLATMSHELRTPMNGILGFTEVLLSGDLTEEQREQIEIIDQSSGSLLTLINDILDISQLEAGKFKLREMDFDLRVTAFNAVKLLRARALEKHLSLIVDVEEDVPAQVHGDEDRLRQIILNLVGNAVKFTEQGCVVLRVMRGDAPGEIRFEVHDSGIGIPQDKIATLFDRFSQVDGSHTRKHAGSGLGLAISKELSHAMGGTIACSSEPGVGSVFSFTARLIPEGAAASEPIKQRYAGRQVALLDPLPLRREAIARIAARSGAEVLRLPKPAEVAGADLVLVGGDGTSCAAKDAAVVRQSGAEPAKVLGYGLQDKAASGSIGSILDPIITNPSLGKAMNAVLLGEGEEHKERKTVSAMRSGSAKAMTEDLTGRKVLIVDDVAANRKLVECILKQFGVACVLVENGQEAVEAAQHESFGIILMDVFMPVMGGLEAARTIKRGGGLNASTPIFALTASPSASERQEALDAGMNGVLTKPIDVAKLRKVVVDTLTGRLDPGAHLAEEA</sequence>
<dbReference type="EMBL" id="JANIBC010000002">
    <property type="protein sequence ID" value="MCQ8184798.1"/>
    <property type="molecule type" value="Genomic_DNA"/>
</dbReference>
<dbReference type="PROSITE" id="PS50005">
    <property type="entry name" value="TPR"/>
    <property type="match status" value="1"/>
</dbReference>
<evidence type="ECO:0000256" key="3">
    <source>
        <dbReference type="ARBA" id="ARBA00022553"/>
    </source>
</evidence>
<dbReference type="InterPro" id="IPR003661">
    <property type="entry name" value="HisK_dim/P_dom"/>
</dbReference>
<dbReference type="FunFam" id="3.30.565.10:FF:000010">
    <property type="entry name" value="Sensor histidine kinase RcsC"/>
    <property type="match status" value="1"/>
</dbReference>
<dbReference type="GO" id="GO:0000155">
    <property type="term" value="F:phosphorelay sensor kinase activity"/>
    <property type="evidence" value="ECO:0007669"/>
    <property type="project" value="InterPro"/>
</dbReference>
<dbReference type="PANTHER" id="PTHR45339">
    <property type="entry name" value="HYBRID SIGNAL TRANSDUCTION HISTIDINE KINASE J"/>
    <property type="match status" value="1"/>
</dbReference>
<comment type="catalytic activity">
    <reaction evidence="1">
        <text>ATP + protein L-histidine = ADP + protein N-phospho-L-histidine.</text>
        <dbReference type="EC" id="2.7.13.3"/>
    </reaction>
</comment>
<dbReference type="CDD" id="cd00082">
    <property type="entry name" value="HisKA"/>
    <property type="match status" value="1"/>
</dbReference>
<evidence type="ECO:0000256" key="10">
    <source>
        <dbReference type="ARBA" id="ARBA00068150"/>
    </source>
</evidence>
<dbReference type="RefSeq" id="WP_256618647.1">
    <property type="nucleotide sequence ID" value="NZ_JANIBC010000002.1"/>
</dbReference>
<dbReference type="Gene3D" id="1.25.40.10">
    <property type="entry name" value="Tetratricopeptide repeat domain"/>
    <property type="match status" value="2"/>
</dbReference>
<evidence type="ECO:0000256" key="7">
    <source>
        <dbReference type="ARBA" id="ARBA00022840"/>
    </source>
</evidence>
<evidence type="ECO:0000256" key="13">
    <source>
        <dbReference type="SAM" id="MobiDB-lite"/>
    </source>
</evidence>
<keyword evidence="5" id="KW-0547">Nucleotide-binding</keyword>
<dbReference type="InterPro" id="IPR005467">
    <property type="entry name" value="His_kinase_dom"/>
</dbReference>
<keyword evidence="12" id="KW-0802">TPR repeat</keyword>
<organism evidence="16 17">
    <name type="scientific">Parvularcula maris</name>
    <dbReference type="NCBI Taxonomy" id="2965077"/>
    <lineage>
        <taxon>Bacteria</taxon>
        <taxon>Pseudomonadati</taxon>
        <taxon>Pseudomonadota</taxon>
        <taxon>Alphaproteobacteria</taxon>
        <taxon>Parvularculales</taxon>
        <taxon>Parvularculaceae</taxon>
        <taxon>Parvularcula</taxon>
    </lineage>
</organism>
<evidence type="ECO:0000256" key="5">
    <source>
        <dbReference type="ARBA" id="ARBA00022741"/>
    </source>
</evidence>
<dbReference type="PRINTS" id="PR00344">
    <property type="entry name" value="BCTRLSENSOR"/>
</dbReference>
<gene>
    <name evidence="16" type="ORF">NOG11_05290</name>
</gene>
<evidence type="ECO:0000313" key="17">
    <source>
        <dbReference type="Proteomes" id="UP001142610"/>
    </source>
</evidence>
<evidence type="ECO:0000259" key="15">
    <source>
        <dbReference type="PROSITE" id="PS50110"/>
    </source>
</evidence>
<dbReference type="InterPro" id="IPR019734">
    <property type="entry name" value="TPR_rpt"/>
</dbReference>
<evidence type="ECO:0000256" key="9">
    <source>
        <dbReference type="ARBA" id="ARBA00064003"/>
    </source>
</evidence>
<evidence type="ECO:0000256" key="11">
    <source>
        <dbReference type="PROSITE-ProRule" id="PRU00169"/>
    </source>
</evidence>
<dbReference type="InterPro" id="IPR001789">
    <property type="entry name" value="Sig_transdc_resp-reg_receiver"/>
</dbReference>
<feature type="domain" description="Response regulatory" evidence="15">
    <location>
        <begin position="881"/>
        <end position="998"/>
    </location>
</feature>
<dbReference type="SMART" id="SM00388">
    <property type="entry name" value="HisKA"/>
    <property type="match status" value="1"/>
</dbReference>
<evidence type="ECO:0000256" key="6">
    <source>
        <dbReference type="ARBA" id="ARBA00022777"/>
    </source>
</evidence>
<keyword evidence="6" id="KW-0418">Kinase</keyword>
<dbReference type="SMART" id="SM00387">
    <property type="entry name" value="HATPase_c"/>
    <property type="match status" value="1"/>
</dbReference>
<dbReference type="InterPro" id="IPR011990">
    <property type="entry name" value="TPR-like_helical_dom_sf"/>
</dbReference>
<feature type="modified residue" description="4-aspartylphosphate" evidence="11">
    <location>
        <position position="930"/>
    </location>
</feature>
<dbReference type="SUPFAM" id="SSF47384">
    <property type="entry name" value="Homodimeric domain of signal transducing histidine kinase"/>
    <property type="match status" value="1"/>
</dbReference>
<comment type="subunit">
    <text evidence="9">At low DSF concentrations, interacts with RpfF.</text>
</comment>
<dbReference type="InterPro" id="IPR003594">
    <property type="entry name" value="HATPase_dom"/>
</dbReference>
<evidence type="ECO:0000256" key="8">
    <source>
        <dbReference type="ARBA" id="ARBA00023012"/>
    </source>
</evidence>
<evidence type="ECO:0000256" key="4">
    <source>
        <dbReference type="ARBA" id="ARBA00022679"/>
    </source>
</evidence>
<dbReference type="Proteomes" id="UP001142610">
    <property type="component" value="Unassembled WGS sequence"/>
</dbReference>
<keyword evidence="4" id="KW-0808">Transferase</keyword>
<dbReference type="EC" id="2.7.13.3" evidence="2"/>
<keyword evidence="17" id="KW-1185">Reference proteome</keyword>
<dbReference type="AlphaFoldDB" id="A0A9X2L885"/>
<feature type="compositionally biased region" description="Low complexity" evidence="13">
    <location>
        <begin position="46"/>
        <end position="56"/>
    </location>
</feature>
<dbReference type="CDD" id="cd17546">
    <property type="entry name" value="REC_hyHK_CKI1_RcsC-like"/>
    <property type="match status" value="1"/>
</dbReference>
<feature type="domain" description="Histidine kinase" evidence="14">
    <location>
        <begin position="512"/>
        <end position="730"/>
    </location>
</feature>
<dbReference type="CDD" id="cd16922">
    <property type="entry name" value="HATPase_EvgS-ArcB-TorS-like"/>
    <property type="match status" value="1"/>
</dbReference>
<dbReference type="SUPFAM" id="SSF55874">
    <property type="entry name" value="ATPase domain of HSP90 chaperone/DNA topoisomerase II/histidine kinase"/>
    <property type="match status" value="1"/>
</dbReference>
<dbReference type="Gene3D" id="3.30.565.10">
    <property type="entry name" value="Histidine kinase-like ATPase, C-terminal domain"/>
    <property type="match status" value="1"/>
</dbReference>
<dbReference type="InterPro" id="IPR036097">
    <property type="entry name" value="HisK_dim/P_sf"/>
</dbReference>
<dbReference type="Pfam" id="PF00512">
    <property type="entry name" value="HisKA"/>
    <property type="match status" value="1"/>
</dbReference>
<dbReference type="SUPFAM" id="SSF52172">
    <property type="entry name" value="CheY-like"/>
    <property type="match status" value="1"/>
</dbReference>
<dbReference type="SMART" id="SM00448">
    <property type="entry name" value="REC"/>
    <property type="match status" value="1"/>
</dbReference>
<evidence type="ECO:0000256" key="1">
    <source>
        <dbReference type="ARBA" id="ARBA00000085"/>
    </source>
</evidence>
<dbReference type="InterPro" id="IPR011006">
    <property type="entry name" value="CheY-like_superfamily"/>
</dbReference>
<keyword evidence="8" id="KW-0902">Two-component regulatory system</keyword>
<dbReference type="PROSITE" id="PS50109">
    <property type="entry name" value="HIS_KIN"/>
    <property type="match status" value="1"/>
</dbReference>